<dbReference type="RefSeq" id="WP_344283123.1">
    <property type="nucleotide sequence ID" value="NZ_BAAAHV010000022.1"/>
</dbReference>
<evidence type="ECO:0000256" key="1">
    <source>
        <dbReference type="SAM" id="Phobius"/>
    </source>
</evidence>
<dbReference type="EMBL" id="JBHUKQ010000014">
    <property type="protein sequence ID" value="MFD2484179.1"/>
    <property type="molecule type" value="Genomic_DNA"/>
</dbReference>
<name>A0ABW5I4P5_9PSEU</name>
<proteinExistence type="predicted"/>
<reference evidence="3" key="1">
    <citation type="journal article" date="2019" name="Int. J. Syst. Evol. Microbiol.">
        <title>The Global Catalogue of Microorganisms (GCM) 10K type strain sequencing project: providing services to taxonomists for standard genome sequencing and annotation.</title>
        <authorList>
            <consortium name="The Broad Institute Genomics Platform"/>
            <consortium name="The Broad Institute Genome Sequencing Center for Infectious Disease"/>
            <person name="Wu L."/>
            <person name="Ma J."/>
        </authorList>
    </citation>
    <scope>NUCLEOTIDE SEQUENCE [LARGE SCALE GENOMIC DNA]</scope>
    <source>
        <strain evidence="3">CGMCC 4.7638</strain>
    </source>
</reference>
<keyword evidence="3" id="KW-1185">Reference proteome</keyword>
<keyword evidence="1" id="KW-0812">Transmembrane</keyword>
<evidence type="ECO:0008006" key="4">
    <source>
        <dbReference type="Google" id="ProtNLM"/>
    </source>
</evidence>
<organism evidence="2 3">
    <name type="scientific">Amycolatopsis albidoflavus</name>
    <dbReference type="NCBI Taxonomy" id="102226"/>
    <lineage>
        <taxon>Bacteria</taxon>
        <taxon>Bacillati</taxon>
        <taxon>Actinomycetota</taxon>
        <taxon>Actinomycetes</taxon>
        <taxon>Pseudonocardiales</taxon>
        <taxon>Pseudonocardiaceae</taxon>
        <taxon>Amycolatopsis</taxon>
    </lineage>
</organism>
<feature type="transmembrane region" description="Helical" evidence="1">
    <location>
        <begin position="20"/>
        <end position="41"/>
    </location>
</feature>
<sequence length="93" mass="10268">MTTQRMGAPLIPSPDALTGVLFTSATVLTIVVGVLALVGAVDSWPPTPVNYGLALMIITWIGAFERRRHIHERTRRQLLAEIDAMEKYLINNP</sequence>
<evidence type="ECO:0000313" key="2">
    <source>
        <dbReference type="EMBL" id="MFD2484179.1"/>
    </source>
</evidence>
<feature type="transmembrane region" description="Helical" evidence="1">
    <location>
        <begin position="47"/>
        <end position="64"/>
    </location>
</feature>
<evidence type="ECO:0000313" key="3">
    <source>
        <dbReference type="Proteomes" id="UP001597542"/>
    </source>
</evidence>
<keyword evidence="1" id="KW-1133">Transmembrane helix</keyword>
<comment type="caution">
    <text evidence="2">The sequence shown here is derived from an EMBL/GenBank/DDBJ whole genome shotgun (WGS) entry which is preliminary data.</text>
</comment>
<protein>
    <recommendedName>
        <fullName evidence="4">YiaAB two helix domain-containing protein</fullName>
    </recommendedName>
</protein>
<gene>
    <name evidence="2" type="ORF">ACFSUT_28140</name>
</gene>
<accession>A0ABW5I4P5</accession>
<dbReference type="Proteomes" id="UP001597542">
    <property type="component" value="Unassembled WGS sequence"/>
</dbReference>
<keyword evidence="1" id="KW-0472">Membrane</keyword>